<name>A0AAU9K4J0_9CILI</name>
<protein>
    <submittedName>
        <fullName evidence="1">Uncharacterized protein</fullName>
    </submittedName>
</protein>
<dbReference type="Proteomes" id="UP001162131">
    <property type="component" value="Unassembled WGS sequence"/>
</dbReference>
<gene>
    <name evidence="1" type="ORF">BSTOLATCC_MIC61093</name>
</gene>
<keyword evidence="2" id="KW-1185">Reference proteome</keyword>
<comment type="caution">
    <text evidence="1">The sequence shown here is derived from an EMBL/GenBank/DDBJ whole genome shotgun (WGS) entry which is preliminary data.</text>
</comment>
<organism evidence="1 2">
    <name type="scientific">Blepharisma stoltei</name>
    <dbReference type="NCBI Taxonomy" id="1481888"/>
    <lineage>
        <taxon>Eukaryota</taxon>
        <taxon>Sar</taxon>
        <taxon>Alveolata</taxon>
        <taxon>Ciliophora</taxon>
        <taxon>Postciliodesmatophora</taxon>
        <taxon>Heterotrichea</taxon>
        <taxon>Heterotrichida</taxon>
        <taxon>Blepharismidae</taxon>
        <taxon>Blepharisma</taxon>
    </lineage>
</organism>
<sequence length="273" mass="32260">MMRPDPRVVLKYKLEKHKRAKDIRHETECLRREKEYLEWKEKQQLKEALMKYREVEECYIKQIIKKTKIKKSKSFHDAYVQTQKPVINKTNKQVQAEIKIENSQIEPTQPISTEVSARNPNLCLPVMHKKSKSGVMLVHFVGHSPKHKRKKILNDESLMSDLSQIRGSASLSRVEEKPNNSYDFSIGDTLVKDNAVQKLNPFFHSFRDVEIPKIKKKDDWKLARMKDYYNLRVKSDFEPVVSAKNKINIELRNHKLEKPKSIEIERVKLIDLI</sequence>
<evidence type="ECO:0000313" key="2">
    <source>
        <dbReference type="Proteomes" id="UP001162131"/>
    </source>
</evidence>
<accession>A0AAU9K4J0</accession>
<dbReference type="AlphaFoldDB" id="A0AAU9K4J0"/>
<reference evidence="1" key="1">
    <citation type="submission" date="2021-09" db="EMBL/GenBank/DDBJ databases">
        <authorList>
            <consortium name="AG Swart"/>
            <person name="Singh M."/>
            <person name="Singh A."/>
            <person name="Seah K."/>
            <person name="Emmerich C."/>
        </authorList>
    </citation>
    <scope>NUCLEOTIDE SEQUENCE</scope>
    <source>
        <strain evidence="1">ATCC30299</strain>
    </source>
</reference>
<evidence type="ECO:0000313" key="1">
    <source>
        <dbReference type="EMBL" id="CAG9334478.1"/>
    </source>
</evidence>
<dbReference type="EMBL" id="CAJZBQ010000058">
    <property type="protein sequence ID" value="CAG9334478.1"/>
    <property type="molecule type" value="Genomic_DNA"/>
</dbReference>
<proteinExistence type="predicted"/>